<dbReference type="AlphaFoldDB" id="A0A1T5AV12"/>
<evidence type="ECO:0000313" key="7">
    <source>
        <dbReference type="EMBL" id="SKB38433.1"/>
    </source>
</evidence>
<dbReference type="GO" id="GO:0017004">
    <property type="term" value="P:cytochrome complex assembly"/>
    <property type="evidence" value="ECO:0007669"/>
    <property type="project" value="UniProtKB-KW"/>
</dbReference>
<dbReference type="PROSITE" id="PS00194">
    <property type="entry name" value="THIOREDOXIN_1"/>
    <property type="match status" value="1"/>
</dbReference>
<feature type="domain" description="Thioredoxin" evidence="6">
    <location>
        <begin position="233"/>
        <end position="377"/>
    </location>
</feature>
<dbReference type="RefSeq" id="WP_079640523.1">
    <property type="nucleotide sequence ID" value="NZ_FUZF01000001.1"/>
</dbReference>
<name>A0A1T5AV12_9SPHI</name>
<dbReference type="InterPro" id="IPR036249">
    <property type="entry name" value="Thioredoxin-like_sf"/>
</dbReference>
<dbReference type="PROSITE" id="PS51352">
    <property type="entry name" value="THIOREDOXIN_2"/>
    <property type="match status" value="1"/>
</dbReference>
<gene>
    <name evidence="7" type="ORF">SAMN05660841_00165</name>
</gene>
<evidence type="ECO:0000259" key="6">
    <source>
        <dbReference type="PROSITE" id="PS51352"/>
    </source>
</evidence>
<keyword evidence="3" id="KW-1015">Disulfide bond</keyword>
<keyword evidence="7" id="KW-0413">Isomerase</keyword>
<dbReference type="EMBL" id="FUZF01000001">
    <property type="protein sequence ID" value="SKB38433.1"/>
    <property type="molecule type" value="Genomic_DNA"/>
</dbReference>
<accession>A0A1T5AV12</accession>
<dbReference type="SUPFAM" id="SSF52833">
    <property type="entry name" value="Thioredoxin-like"/>
    <property type="match status" value="1"/>
</dbReference>
<dbReference type="InterPro" id="IPR000866">
    <property type="entry name" value="AhpC/TSA"/>
</dbReference>
<organism evidence="7 8">
    <name type="scientific">Sphingobacterium nematocida</name>
    <dbReference type="NCBI Taxonomy" id="1513896"/>
    <lineage>
        <taxon>Bacteria</taxon>
        <taxon>Pseudomonadati</taxon>
        <taxon>Bacteroidota</taxon>
        <taxon>Sphingobacteriia</taxon>
        <taxon>Sphingobacteriales</taxon>
        <taxon>Sphingobacteriaceae</taxon>
        <taxon>Sphingobacterium</taxon>
    </lineage>
</organism>
<evidence type="ECO:0000256" key="1">
    <source>
        <dbReference type="ARBA" id="ARBA00004196"/>
    </source>
</evidence>
<comment type="subcellular location">
    <subcellularLocation>
        <location evidence="1">Cell envelope</location>
    </subcellularLocation>
</comment>
<feature type="chain" id="PRO_5010574663" evidence="5">
    <location>
        <begin position="22"/>
        <end position="377"/>
    </location>
</feature>
<evidence type="ECO:0000256" key="5">
    <source>
        <dbReference type="SAM" id="SignalP"/>
    </source>
</evidence>
<dbReference type="Pfam" id="PF00578">
    <property type="entry name" value="AhpC-TSA"/>
    <property type="match status" value="1"/>
</dbReference>
<dbReference type="OrthoDB" id="750178at2"/>
<keyword evidence="4" id="KW-0676">Redox-active center</keyword>
<proteinExistence type="predicted"/>
<dbReference type="PANTHER" id="PTHR42852">
    <property type="entry name" value="THIOL:DISULFIDE INTERCHANGE PROTEIN DSBE"/>
    <property type="match status" value="1"/>
</dbReference>
<dbReference type="InterPro" id="IPR013766">
    <property type="entry name" value="Thioredoxin_domain"/>
</dbReference>
<dbReference type="GO" id="GO:0016853">
    <property type="term" value="F:isomerase activity"/>
    <property type="evidence" value="ECO:0007669"/>
    <property type="project" value="UniProtKB-KW"/>
</dbReference>
<dbReference type="InterPro" id="IPR050553">
    <property type="entry name" value="Thioredoxin_ResA/DsbE_sf"/>
</dbReference>
<dbReference type="STRING" id="1513896.SAMN05660841_00165"/>
<keyword evidence="5" id="KW-0732">Signal</keyword>
<sequence>MNIQNKLCALIVFLAPLAALGQMGHFQVEGKLPEKYNGKKLFLNYAVDNKLMKDSALVQRGNFQFKGDLSSPSIAEIRSGDMQQLEWVSLLLKNGKIKISSTDSLHNAKIRGDADVVAYHKLATQIKENSYQLTKAFFKGFAIKDESERNQYFKIVDDQVAKATNLNNELIFQFMTDNPKSIVSLLSFRNHPLNNNSIKNDKKIAYFEILSPSLRQTVIGKEIATALQQAQGLSVLTNYIDFTSTNPEGKQLRMQDILAKHEYVLLDFWASWCGPCRKENPNVVKAFNAYKDKGFSVLSVSLDKDKAKWLEAIEADSMPWYHVSSLMYWDEPVAKLYNVRSVPQNVLLDKKGKVVAINLKGQKLYDFVGKLYQSPNN</sequence>
<dbReference type="PANTHER" id="PTHR42852:SF6">
    <property type="entry name" value="THIOL:DISULFIDE INTERCHANGE PROTEIN DSBE"/>
    <property type="match status" value="1"/>
</dbReference>
<dbReference type="Gene3D" id="3.40.30.10">
    <property type="entry name" value="Glutaredoxin"/>
    <property type="match status" value="1"/>
</dbReference>
<feature type="signal peptide" evidence="5">
    <location>
        <begin position="1"/>
        <end position="21"/>
    </location>
</feature>
<evidence type="ECO:0000313" key="8">
    <source>
        <dbReference type="Proteomes" id="UP000190150"/>
    </source>
</evidence>
<dbReference type="Proteomes" id="UP000190150">
    <property type="component" value="Unassembled WGS sequence"/>
</dbReference>
<dbReference type="Pfam" id="PF14289">
    <property type="entry name" value="DUF4369"/>
    <property type="match status" value="1"/>
</dbReference>
<keyword evidence="2" id="KW-0201">Cytochrome c-type biogenesis</keyword>
<dbReference type="CDD" id="cd02966">
    <property type="entry name" value="TlpA_like_family"/>
    <property type="match status" value="1"/>
</dbReference>
<evidence type="ECO:0000256" key="3">
    <source>
        <dbReference type="ARBA" id="ARBA00023157"/>
    </source>
</evidence>
<dbReference type="InterPro" id="IPR025380">
    <property type="entry name" value="DUF4369"/>
</dbReference>
<evidence type="ECO:0000256" key="4">
    <source>
        <dbReference type="ARBA" id="ARBA00023284"/>
    </source>
</evidence>
<dbReference type="InterPro" id="IPR017937">
    <property type="entry name" value="Thioredoxin_CS"/>
</dbReference>
<protein>
    <submittedName>
        <fullName evidence="7">Thiol-disulfide isomerase or thioredoxin</fullName>
    </submittedName>
</protein>
<evidence type="ECO:0000256" key="2">
    <source>
        <dbReference type="ARBA" id="ARBA00022748"/>
    </source>
</evidence>
<reference evidence="8" key="1">
    <citation type="submission" date="2017-02" db="EMBL/GenBank/DDBJ databases">
        <authorList>
            <person name="Varghese N."/>
            <person name="Submissions S."/>
        </authorList>
    </citation>
    <scope>NUCLEOTIDE SEQUENCE [LARGE SCALE GENOMIC DNA]</scope>
    <source>
        <strain evidence="8">DSM 24091</strain>
    </source>
</reference>
<dbReference type="GO" id="GO:0030313">
    <property type="term" value="C:cell envelope"/>
    <property type="evidence" value="ECO:0007669"/>
    <property type="project" value="UniProtKB-SubCell"/>
</dbReference>
<keyword evidence="8" id="KW-1185">Reference proteome</keyword>